<dbReference type="EMBL" id="DF237130">
    <property type="protein sequence ID" value="GAQ84221.1"/>
    <property type="molecule type" value="Genomic_DNA"/>
</dbReference>
<sequence length="272" mass="30985">MAEDAWWDACVAAERQREARQPAKKRRKRFLTLEQLRAELTAFGFDLEGSNEKKQVLLDLFTEAVQASKTDDSTSLSSGNLARVKNKWLQQQQAERLKQKALEKTARERLEKKQREEEREYAAKFGPWSNEELRGFSDTKLEQLRRGLNSEVERCTSQERGERLLDAEVSVLREQGRRIKRRDTEGKATPVPLTKDQRLTKDLKSILSTVGVDVPARSTLEELRKSSKKASLLIHPDRVRKGASAEEIKTPTAAPMDLAGLMDVPSMGIRAR</sequence>
<dbReference type="AlphaFoldDB" id="A0A1Y1I4X7"/>
<organism evidence="1 2">
    <name type="scientific">Klebsormidium nitens</name>
    <name type="common">Green alga</name>
    <name type="synonym">Ulothrix nitens</name>
    <dbReference type="NCBI Taxonomy" id="105231"/>
    <lineage>
        <taxon>Eukaryota</taxon>
        <taxon>Viridiplantae</taxon>
        <taxon>Streptophyta</taxon>
        <taxon>Klebsormidiophyceae</taxon>
        <taxon>Klebsormidiales</taxon>
        <taxon>Klebsormidiaceae</taxon>
        <taxon>Klebsormidium</taxon>
    </lineage>
</organism>
<accession>A0A1Y1I4X7</accession>
<dbReference type="Proteomes" id="UP000054558">
    <property type="component" value="Unassembled WGS sequence"/>
</dbReference>
<gene>
    <name evidence="1" type="ORF">KFL_001810030</name>
</gene>
<evidence type="ECO:0000313" key="2">
    <source>
        <dbReference type="Proteomes" id="UP000054558"/>
    </source>
</evidence>
<protein>
    <submittedName>
        <fullName evidence="1">Uncharacterized protein</fullName>
    </submittedName>
</protein>
<proteinExistence type="predicted"/>
<reference evidence="1 2" key="1">
    <citation type="journal article" date="2014" name="Nat. Commun.">
        <title>Klebsormidium flaccidum genome reveals primary factors for plant terrestrial adaptation.</title>
        <authorList>
            <person name="Hori K."/>
            <person name="Maruyama F."/>
            <person name="Fujisawa T."/>
            <person name="Togashi T."/>
            <person name="Yamamoto N."/>
            <person name="Seo M."/>
            <person name="Sato S."/>
            <person name="Yamada T."/>
            <person name="Mori H."/>
            <person name="Tajima N."/>
            <person name="Moriyama T."/>
            <person name="Ikeuchi M."/>
            <person name="Watanabe M."/>
            <person name="Wada H."/>
            <person name="Kobayashi K."/>
            <person name="Saito M."/>
            <person name="Masuda T."/>
            <person name="Sasaki-Sekimoto Y."/>
            <person name="Mashiguchi K."/>
            <person name="Awai K."/>
            <person name="Shimojima M."/>
            <person name="Masuda S."/>
            <person name="Iwai M."/>
            <person name="Nobusawa T."/>
            <person name="Narise T."/>
            <person name="Kondo S."/>
            <person name="Saito H."/>
            <person name="Sato R."/>
            <person name="Murakawa M."/>
            <person name="Ihara Y."/>
            <person name="Oshima-Yamada Y."/>
            <person name="Ohtaka K."/>
            <person name="Satoh M."/>
            <person name="Sonobe K."/>
            <person name="Ishii M."/>
            <person name="Ohtani R."/>
            <person name="Kanamori-Sato M."/>
            <person name="Honoki R."/>
            <person name="Miyazaki D."/>
            <person name="Mochizuki H."/>
            <person name="Umetsu J."/>
            <person name="Higashi K."/>
            <person name="Shibata D."/>
            <person name="Kamiya Y."/>
            <person name="Sato N."/>
            <person name="Nakamura Y."/>
            <person name="Tabata S."/>
            <person name="Ida S."/>
            <person name="Kurokawa K."/>
            <person name="Ohta H."/>
        </authorList>
    </citation>
    <scope>NUCLEOTIDE SEQUENCE [LARGE SCALE GENOMIC DNA]</scope>
    <source>
        <strain evidence="1 2">NIES-2285</strain>
    </source>
</reference>
<evidence type="ECO:0000313" key="1">
    <source>
        <dbReference type="EMBL" id="GAQ84221.1"/>
    </source>
</evidence>
<name>A0A1Y1I4X7_KLENI</name>
<keyword evidence="2" id="KW-1185">Reference proteome</keyword>